<evidence type="ECO:0000313" key="3">
    <source>
        <dbReference type="Proteomes" id="UP001517367"/>
    </source>
</evidence>
<dbReference type="Gene3D" id="2.180.10.10">
    <property type="entry name" value="RHS repeat-associated core"/>
    <property type="match status" value="1"/>
</dbReference>
<reference evidence="2 3" key="1">
    <citation type="submission" date="2024-12" db="EMBL/GenBank/DDBJ databases">
        <authorList>
            <person name="Hu S."/>
        </authorList>
    </citation>
    <scope>NUCLEOTIDE SEQUENCE [LARGE SCALE GENOMIC DNA]</scope>
    <source>
        <strain evidence="2 3">P-25</strain>
    </source>
</reference>
<dbReference type="EMBL" id="SRMP02000038">
    <property type="protein sequence ID" value="MFN0293022.1"/>
    <property type="molecule type" value="Genomic_DNA"/>
</dbReference>
<dbReference type="NCBIfam" id="TIGR03696">
    <property type="entry name" value="Rhs_assc_core"/>
    <property type="match status" value="1"/>
</dbReference>
<dbReference type="Pfam" id="PF20041">
    <property type="entry name" value="DUF6443"/>
    <property type="match status" value="1"/>
</dbReference>
<evidence type="ECO:0000259" key="1">
    <source>
        <dbReference type="Pfam" id="PF20041"/>
    </source>
</evidence>
<accession>A0ABW9JQ08</accession>
<keyword evidence="3" id="KW-1185">Reference proteome</keyword>
<sequence length="1269" mass="141974">MEKRIIILFFALTILFIANVRSQTLVQQNYIKTSVFKVAGKRTASDVLLSSENDKTVTIEYQDGFARPIQIVDVKASPAGYDMVKPISYDSYGRISKEYLPYTSAGQNGSFRENALAEQSAFYSIAGNKIATTTKPFSESKFDDSPMQQLLEQGSPGEDWQLGNGHALKKEVSTNTLNDHIKIFDIVGPSGEYLPSTLSKSKITDENGQESYVFQDKYGNVVLRRMRLDATISENNVTSFVTYLDTYYVYDEYGQLVYQIPPKATEKLIANPSVWGATFIGDQLFSYYYDRLGRLIKKKTPGIAPVYTCYDQFNRPVFIQDGKLRAENKWYFNKYDQKDRVVLTGIYQYQELGGIGATDHEKLQNYLDNLNYTNSPKLYYEERLSSSIHGYTNQAFPNANIQYHIVNYYDDYDFDNDGIADYSYTFQGLPGEQNNTQGSGFGLATGCKRLILGTSDWLIHIAFFDAQGRLIQTRKNNHRSLTMDNLSTSVYNFSNQLKVNKVFHNAGLGLQTTVVNKFNYDHVGRLISTFQNNNTSSDQQIAKYEYNELGQLIDKKLHALADGTFLQSIDYRYNIRGWLTHINNSTLTADGVNNDDMNDLFGMEFIYNEPESGLIDNLVTPLNWNGNLTAVKWKVQPSAVSSQNSNSVLERSYLFKYDKLNQLLDATYQANSGSTWSSEKNGYNESATYDHLGNILTLQRNELSSGASIPTVIDDLNYNYNESGSQLLKVTDLSGNQSGFKDMVNGLIEYGYDQNGNTVRDDNKAIGSISYNELNKMEEILFSDGRRIVFKYASDGSKLSKSVYHSGQTVPFKTLDYVDGFIYENNALSFFGMPEGRVRATGSSLAYEYFIKDHQGNVRVSFEAHTANGITSARLTQENHYYPFGLSIKGAAIKTILPTAANKYLYNNGSELNDDFSDDPNIYSTFFREYDPAIGRMLSVDPLADKFSSWSQYNYSMNSPSNLNDPTGAAPYNWRIPYEGYEDWFKGYDDFWKDPWENSEGTYGNSFEELINNKYNGDMQAMINSFVNSTATGTDMHYVPEGDSFASARIYGASGSEYGMLYYTVGAFYERDSQGNSILVNGKSGEFTTVMINQGVQVNTYSTSTSQANSGGDWMSGFSKWNTGVGFGFTALSNTPGSFRLSTAARGISPKYYGNGWTGNQYAKTFNVGKIGKGLGFAGAAAAVLIDIKGVVNYYDNPNAPNTVSPGKFSLNAGMSVFGFTGVGTIPAALYFGVDAYYPGGINGYIKDDVRNTIRLNNLCNCDHTTAFY</sequence>
<proteinExistence type="predicted"/>
<dbReference type="InterPro" id="IPR022385">
    <property type="entry name" value="Rhs_assc_core"/>
</dbReference>
<feature type="domain" description="DUF6443" evidence="1">
    <location>
        <begin position="41"/>
        <end position="172"/>
    </location>
</feature>
<name>A0ABW9JQ08_9SPHI</name>
<gene>
    <name evidence="2" type="ORF">E5L68_016615</name>
</gene>
<dbReference type="Proteomes" id="UP001517367">
    <property type="component" value="Unassembled WGS sequence"/>
</dbReference>
<protein>
    <submittedName>
        <fullName evidence="2">DUF6443 domain-containing protein</fullName>
    </submittedName>
</protein>
<dbReference type="RefSeq" id="WP_138731354.1">
    <property type="nucleotide sequence ID" value="NZ_SRMP02000038.1"/>
</dbReference>
<comment type="caution">
    <text evidence="2">The sequence shown here is derived from an EMBL/GenBank/DDBJ whole genome shotgun (WGS) entry which is preliminary data.</text>
</comment>
<organism evidence="2 3">
    <name type="scientific">Pedobacter helvus</name>
    <dbReference type="NCBI Taxonomy" id="2563444"/>
    <lineage>
        <taxon>Bacteria</taxon>
        <taxon>Pseudomonadati</taxon>
        <taxon>Bacteroidota</taxon>
        <taxon>Sphingobacteriia</taxon>
        <taxon>Sphingobacteriales</taxon>
        <taxon>Sphingobacteriaceae</taxon>
        <taxon>Pedobacter</taxon>
    </lineage>
</organism>
<evidence type="ECO:0000313" key="2">
    <source>
        <dbReference type="EMBL" id="MFN0293022.1"/>
    </source>
</evidence>
<dbReference type="InterPro" id="IPR045619">
    <property type="entry name" value="DUF6443"/>
</dbReference>